<gene>
    <name evidence="2" type="ORF">EJ02DRAFT_367033</name>
</gene>
<organism evidence="2 3">
    <name type="scientific">Clathrospora elynae</name>
    <dbReference type="NCBI Taxonomy" id="706981"/>
    <lineage>
        <taxon>Eukaryota</taxon>
        <taxon>Fungi</taxon>
        <taxon>Dikarya</taxon>
        <taxon>Ascomycota</taxon>
        <taxon>Pezizomycotina</taxon>
        <taxon>Dothideomycetes</taxon>
        <taxon>Pleosporomycetidae</taxon>
        <taxon>Pleosporales</taxon>
        <taxon>Diademaceae</taxon>
        <taxon>Clathrospora</taxon>
    </lineage>
</organism>
<dbReference type="EMBL" id="ML976003">
    <property type="protein sequence ID" value="KAF1946383.1"/>
    <property type="molecule type" value="Genomic_DNA"/>
</dbReference>
<accession>A0A6A5T1F9</accession>
<reference evidence="2" key="1">
    <citation type="journal article" date="2020" name="Stud. Mycol.">
        <title>101 Dothideomycetes genomes: a test case for predicting lifestyles and emergence of pathogens.</title>
        <authorList>
            <person name="Haridas S."/>
            <person name="Albert R."/>
            <person name="Binder M."/>
            <person name="Bloem J."/>
            <person name="Labutti K."/>
            <person name="Salamov A."/>
            <person name="Andreopoulos B."/>
            <person name="Baker S."/>
            <person name="Barry K."/>
            <person name="Bills G."/>
            <person name="Bluhm B."/>
            <person name="Cannon C."/>
            <person name="Castanera R."/>
            <person name="Culley D."/>
            <person name="Daum C."/>
            <person name="Ezra D."/>
            <person name="Gonzalez J."/>
            <person name="Henrissat B."/>
            <person name="Kuo A."/>
            <person name="Liang C."/>
            <person name="Lipzen A."/>
            <person name="Lutzoni F."/>
            <person name="Magnuson J."/>
            <person name="Mondo S."/>
            <person name="Nolan M."/>
            <person name="Ohm R."/>
            <person name="Pangilinan J."/>
            <person name="Park H.-J."/>
            <person name="Ramirez L."/>
            <person name="Alfaro M."/>
            <person name="Sun H."/>
            <person name="Tritt A."/>
            <person name="Yoshinaga Y."/>
            <person name="Zwiers L.-H."/>
            <person name="Turgeon B."/>
            <person name="Goodwin S."/>
            <person name="Spatafora J."/>
            <person name="Crous P."/>
            <person name="Grigoriev I."/>
        </authorList>
    </citation>
    <scope>NUCLEOTIDE SEQUENCE</scope>
    <source>
        <strain evidence="2">CBS 161.51</strain>
    </source>
</reference>
<evidence type="ECO:0000313" key="2">
    <source>
        <dbReference type="EMBL" id="KAF1946383.1"/>
    </source>
</evidence>
<feature type="region of interest" description="Disordered" evidence="1">
    <location>
        <begin position="353"/>
        <end position="372"/>
    </location>
</feature>
<dbReference type="AlphaFoldDB" id="A0A6A5T1F9"/>
<proteinExistence type="predicted"/>
<evidence type="ECO:0000313" key="3">
    <source>
        <dbReference type="Proteomes" id="UP000800038"/>
    </source>
</evidence>
<keyword evidence="3" id="KW-1185">Reference proteome</keyword>
<dbReference type="OrthoDB" id="3590765at2759"/>
<protein>
    <submittedName>
        <fullName evidence="2">Uncharacterized protein</fullName>
    </submittedName>
</protein>
<evidence type="ECO:0000256" key="1">
    <source>
        <dbReference type="SAM" id="MobiDB-lite"/>
    </source>
</evidence>
<name>A0A6A5T1F9_9PLEO</name>
<dbReference type="Proteomes" id="UP000800038">
    <property type="component" value="Unassembled WGS sequence"/>
</dbReference>
<sequence length="501" mass="54878">MFPLKLQVRHALLGAIAGLLVFVQLQHPQILPLSKTSSRDSTILNISPAILEIQREISCFDHVHIGQPKFFSPKGSNGHTMLTGKPWGLPAGAYTPRQIVEANAPLLETVIHHLGPSAFGRPPAREQLIHNLASNLALNTREASITIPANDASRVEIAVQAVKIGKRLIEYVRNVTDVQYDPEYVVCSPCEGHLLKPDVFDLMFGSRSLRHLMQIYNEYLHQMVLLRDALLPFDNFEDVIIPITAEPNRKRGMHHIEEIRQSFLAEVMTKQVTQRSTIKTAQFLLAPTSSSRNSIGFQYEYGTVLPAFIASGNSGRLLRYVPTLLNSSSKEIVFNNELLDYYTATRASISKQADDAANESEEGPQASLASKGSGDSTVLALAVDYPDGTRTKVDLGQAARGYRYAKFVSGKKGTTSDATKRDVQVHSARSLLLNSGEGLVMLTNGTHLVRAVGAVELYALLGKLYPENVVVMEEGQSLGQALEAGKEGLPDAGSFVIEVRK</sequence>